<keyword evidence="6" id="KW-0106">Calcium</keyword>
<organism evidence="14 15">
    <name type="scientific">Rhizoclosmatium globosum</name>
    <dbReference type="NCBI Taxonomy" id="329046"/>
    <lineage>
        <taxon>Eukaryota</taxon>
        <taxon>Fungi</taxon>
        <taxon>Fungi incertae sedis</taxon>
        <taxon>Chytridiomycota</taxon>
        <taxon>Chytridiomycota incertae sedis</taxon>
        <taxon>Chytridiomycetes</taxon>
        <taxon>Chytridiales</taxon>
        <taxon>Chytriomycetaceae</taxon>
        <taxon>Rhizoclosmatium</taxon>
    </lineage>
</organism>
<evidence type="ECO:0000256" key="10">
    <source>
        <dbReference type="PROSITE-ProRule" id="PRU01240"/>
    </source>
</evidence>
<dbReference type="PANTHER" id="PTHR42884:SF14">
    <property type="entry name" value="NEUROENDOCRINE CONVERTASE 1"/>
    <property type="match status" value="1"/>
</dbReference>
<feature type="chain" id="PRO_5013276975" evidence="12">
    <location>
        <begin position="21"/>
        <end position="707"/>
    </location>
</feature>
<keyword evidence="15" id="KW-1185">Reference proteome</keyword>
<feature type="active site" description="Charge relay system" evidence="9 10">
    <location>
        <position position="192"/>
    </location>
</feature>
<keyword evidence="7" id="KW-0865">Zymogen</keyword>
<dbReference type="GO" id="GO:0016485">
    <property type="term" value="P:protein processing"/>
    <property type="evidence" value="ECO:0007669"/>
    <property type="project" value="TreeGrafter"/>
</dbReference>
<dbReference type="InterPro" id="IPR038466">
    <property type="entry name" value="S8_pro-domain_sf"/>
</dbReference>
<evidence type="ECO:0000256" key="6">
    <source>
        <dbReference type="ARBA" id="ARBA00022837"/>
    </source>
</evidence>
<dbReference type="GO" id="GO:0005802">
    <property type="term" value="C:trans-Golgi network"/>
    <property type="evidence" value="ECO:0007669"/>
    <property type="project" value="TreeGrafter"/>
</dbReference>
<dbReference type="FunFam" id="2.60.120.260:FF:000026">
    <property type="entry name" value="proprotein convertase subtilisin/kexin type 7"/>
    <property type="match status" value="1"/>
</dbReference>
<accession>A0A1Y2BCI6</accession>
<evidence type="ECO:0000256" key="2">
    <source>
        <dbReference type="ARBA" id="ARBA00022670"/>
    </source>
</evidence>
<reference evidence="14 15" key="1">
    <citation type="submission" date="2016-07" db="EMBL/GenBank/DDBJ databases">
        <title>Pervasive Adenine N6-methylation of Active Genes in Fungi.</title>
        <authorList>
            <consortium name="DOE Joint Genome Institute"/>
            <person name="Mondo S.J."/>
            <person name="Dannebaum R.O."/>
            <person name="Kuo R.C."/>
            <person name="Labutti K."/>
            <person name="Haridas S."/>
            <person name="Kuo A."/>
            <person name="Salamov A."/>
            <person name="Ahrendt S.R."/>
            <person name="Lipzen A."/>
            <person name="Sullivan W."/>
            <person name="Andreopoulos W.B."/>
            <person name="Clum A."/>
            <person name="Lindquist E."/>
            <person name="Daum C."/>
            <person name="Ramamoorthy G.K."/>
            <person name="Gryganskyi A."/>
            <person name="Culley D."/>
            <person name="Magnuson J.K."/>
            <person name="James T.Y."/>
            <person name="O'Malley M.A."/>
            <person name="Stajich J.E."/>
            <person name="Spatafora J.W."/>
            <person name="Visel A."/>
            <person name="Grigoriev I.V."/>
        </authorList>
    </citation>
    <scope>NUCLEOTIDE SEQUENCE [LARGE SCALE GENOMIC DNA]</scope>
    <source>
        <strain evidence="14 15">JEL800</strain>
    </source>
</reference>
<dbReference type="PRINTS" id="PR00723">
    <property type="entry name" value="SUBTILISIN"/>
</dbReference>
<keyword evidence="3 12" id="KW-0732">Signal</keyword>
<dbReference type="AlphaFoldDB" id="A0A1Y2BCI6"/>
<dbReference type="InterPro" id="IPR036852">
    <property type="entry name" value="Peptidase_S8/S53_dom_sf"/>
</dbReference>
<dbReference type="InterPro" id="IPR032815">
    <property type="entry name" value="S8_pro-domain"/>
</dbReference>
<keyword evidence="8" id="KW-0325">Glycoprotein</keyword>
<feature type="domain" description="P/Homo B" evidence="13">
    <location>
        <begin position="493"/>
        <end position="630"/>
    </location>
</feature>
<dbReference type="InterPro" id="IPR000209">
    <property type="entry name" value="Peptidase_S8/S53_dom"/>
</dbReference>
<dbReference type="SUPFAM" id="SSF49785">
    <property type="entry name" value="Galactose-binding domain-like"/>
    <property type="match status" value="1"/>
</dbReference>
<evidence type="ECO:0000256" key="7">
    <source>
        <dbReference type="ARBA" id="ARBA00023145"/>
    </source>
</evidence>
<dbReference type="CDD" id="cd04059">
    <property type="entry name" value="Peptidases_S8_Protein_convertases_Kexins_Furin-like"/>
    <property type="match status" value="1"/>
</dbReference>
<dbReference type="GO" id="GO:0004252">
    <property type="term" value="F:serine-type endopeptidase activity"/>
    <property type="evidence" value="ECO:0007669"/>
    <property type="project" value="UniProtKB-UniRule"/>
</dbReference>
<feature type="signal peptide" evidence="12">
    <location>
        <begin position="1"/>
        <end position="20"/>
    </location>
</feature>
<dbReference type="Gene3D" id="2.60.120.260">
    <property type="entry name" value="Galactose-binding domain-like"/>
    <property type="match status" value="1"/>
</dbReference>
<dbReference type="EMBL" id="MCGO01000071">
    <property type="protein sequence ID" value="ORY32474.1"/>
    <property type="molecule type" value="Genomic_DNA"/>
</dbReference>
<evidence type="ECO:0000256" key="5">
    <source>
        <dbReference type="ARBA" id="ARBA00022825"/>
    </source>
</evidence>
<evidence type="ECO:0000313" key="14">
    <source>
        <dbReference type="EMBL" id="ORY32474.1"/>
    </source>
</evidence>
<dbReference type="SUPFAM" id="SSF52743">
    <property type="entry name" value="Subtilisin-like"/>
    <property type="match status" value="1"/>
</dbReference>
<dbReference type="PROSITE" id="PS51829">
    <property type="entry name" value="P_HOMO_B"/>
    <property type="match status" value="1"/>
</dbReference>
<dbReference type="OrthoDB" id="300641at2759"/>
<keyword evidence="5 10" id="KW-0720">Serine protease</keyword>
<sequence>MRFSTALSLVIAFLIALANAGEVPPNNHRHYTYIAIKVDDKADPIDVAHSLGYKLVGPIGELQGYFLVAQTHDVVRRNALSLRRSGVLGTESGTDAKIASKQIEADANVLWAEVQVPKRRRIVARQALSDANSVETSGIKSARQKYQIQDPEFGYQWHILNEGAGQVGHDHNITAAWAQGVFGKGSTVCIVDDGLYHKGNDLAGNYFAEGSYDFIDYKAEVAPGSHGTSCGGEIAAVKNNVCGVGVAYEAKLSAVRILSNTTGNSTDDVGDSSVPADEAAGLNYKFQQNHIYSCSWGPDDDGKSMDPLPVLTQEAFKNGVANGRGGLGSVFVFASGNGGNNDDDCGFDAYQTSIYTISVGALDRFDNHPKYGEKCSAKLITMYSGGDDPEIQGIATTEWSLTGSGDQCTRSMDGTSAATPLAAGIFALVNSVRPDLTWRDYQHLCVNSAVVVNPTHPSWFKTAAGRSYSTSFGYGKLDAGRIIDLARTWKSVGNRMTVFDSGVKTPVNGRIPQEPGTDVRVSFSVTDADKEKAGLLLLEHVTVTVWVEHQRRGDVFFELISPNGVVSNLASGRSLDVDTTGFQGWQFMTVAHWDEDVVGEWIVVISDRDHPEAQGVVKGVSMQFYGSVKDGVAVGATANPLNGTSGETNSSNGTKSGSSNTGLYVGVGVGVVVGLALFAAGWYFWFRKTKSVSKEKLNSNANFMTSA</sequence>
<dbReference type="InterPro" id="IPR002884">
    <property type="entry name" value="P_dom"/>
</dbReference>
<dbReference type="Pfam" id="PF01483">
    <property type="entry name" value="P_proprotein"/>
    <property type="match status" value="1"/>
</dbReference>
<comment type="similarity">
    <text evidence="1">Belongs to the peptidase S8 family. Furin subfamily.</text>
</comment>
<dbReference type="PROSITE" id="PS00138">
    <property type="entry name" value="SUBTILASE_SER"/>
    <property type="match status" value="1"/>
</dbReference>
<keyword evidence="11" id="KW-0472">Membrane</keyword>
<evidence type="ECO:0000256" key="11">
    <source>
        <dbReference type="SAM" id="Phobius"/>
    </source>
</evidence>
<evidence type="ECO:0000256" key="4">
    <source>
        <dbReference type="ARBA" id="ARBA00022801"/>
    </source>
</evidence>
<dbReference type="InterPro" id="IPR023828">
    <property type="entry name" value="Peptidase_S8_Ser-AS"/>
</dbReference>
<dbReference type="GO" id="GO:0000139">
    <property type="term" value="C:Golgi membrane"/>
    <property type="evidence" value="ECO:0007669"/>
    <property type="project" value="TreeGrafter"/>
</dbReference>
<protein>
    <submittedName>
        <fullName evidence="14">Subtilisin-like protein</fullName>
    </submittedName>
</protein>
<dbReference type="Gene3D" id="3.40.50.200">
    <property type="entry name" value="Peptidase S8/S53 domain"/>
    <property type="match status" value="1"/>
</dbReference>
<keyword evidence="11" id="KW-1133">Transmembrane helix</keyword>
<dbReference type="PROSITE" id="PS51892">
    <property type="entry name" value="SUBTILASE"/>
    <property type="match status" value="1"/>
</dbReference>
<name>A0A1Y2BCI6_9FUNG</name>
<evidence type="ECO:0000256" key="12">
    <source>
        <dbReference type="SAM" id="SignalP"/>
    </source>
</evidence>
<dbReference type="PROSITE" id="PS00137">
    <property type="entry name" value="SUBTILASE_HIS"/>
    <property type="match status" value="1"/>
</dbReference>
<keyword evidence="2 10" id="KW-0645">Protease</keyword>
<comment type="caution">
    <text evidence="14">The sequence shown here is derived from an EMBL/GenBank/DDBJ whole genome shotgun (WGS) entry which is preliminary data.</text>
</comment>
<dbReference type="Pfam" id="PF00082">
    <property type="entry name" value="Peptidase_S8"/>
    <property type="match status" value="1"/>
</dbReference>
<dbReference type="InterPro" id="IPR008979">
    <property type="entry name" value="Galactose-bd-like_sf"/>
</dbReference>
<dbReference type="Gene3D" id="3.30.70.850">
    <property type="entry name" value="Peptidase S8, pro-domain"/>
    <property type="match status" value="1"/>
</dbReference>
<feature type="active site" description="Charge relay system" evidence="9 10">
    <location>
        <position position="416"/>
    </location>
</feature>
<dbReference type="InterPro" id="IPR015500">
    <property type="entry name" value="Peptidase_S8_subtilisin-rel"/>
</dbReference>
<dbReference type="Pfam" id="PF16470">
    <property type="entry name" value="S8_pro-domain"/>
    <property type="match status" value="1"/>
</dbReference>
<evidence type="ECO:0000256" key="3">
    <source>
        <dbReference type="ARBA" id="ARBA00022729"/>
    </source>
</evidence>
<dbReference type="InterPro" id="IPR034182">
    <property type="entry name" value="Kexin/furin"/>
</dbReference>
<evidence type="ECO:0000259" key="13">
    <source>
        <dbReference type="PROSITE" id="PS51829"/>
    </source>
</evidence>
<gene>
    <name evidence="14" type="ORF">BCR33DRAFT_702863</name>
</gene>
<evidence type="ECO:0000256" key="9">
    <source>
        <dbReference type="PIRSR" id="PIRSR615500-1"/>
    </source>
</evidence>
<dbReference type="Proteomes" id="UP000193642">
    <property type="component" value="Unassembled WGS sequence"/>
</dbReference>
<proteinExistence type="inferred from homology"/>
<keyword evidence="4 10" id="KW-0378">Hydrolase</keyword>
<dbReference type="PANTHER" id="PTHR42884">
    <property type="entry name" value="PROPROTEIN CONVERTASE SUBTILISIN/KEXIN-RELATED"/>
    <property type="match status" value="1"/>
</dbReference>
<feature type="transmembrane region" description="Helical" evidence="11">
    <location>
        <begin position="663"/>
        <end position="686"/>
    </location>
</feature>
<feature type="active site" description="Charge relay system" evidence="9 10">
    <location>
        <position position="226"/>
    </location>
</feature>
<evidence type="ECO:0000256" key="8">
    <source>
        <dbReference type="ARBA" id="ARBA00023180"/>
    </source>
</evidence>
<evidence type="ECO:0000256" key="1">
    <source>
        <dbReference type="ARBA" id="ARBA00005325"/>
    </source>
</evidence>
<dbReference type="InterPro" id="IPR022398">
    <property type="entry name" value="Peptidase_S8_His-AS"/>
</dbReference>
<evidence type="ECO:0000313" key="15">
    <source>
        <dbReference type="Proteomes" id="UP000193642"/>
    </source>
</evidence>
<dbReference type="STRING" id="329046.A0A1Y2BCI6"/>
<keyword evidence="11" id="KW-0812">Transmembrane</keyword>